<evidence type="ECO:0000256" key="7">
    <source>
        <dbReference type="ARBA" id="ARBA00023136"/>
    </source>
</evidence>
<keyword evidence="4 8" id="KW-0812">Transmembrane</keyword>
<evidence type="ECO:0000256" key="8">
    <source>
        <dbReference type="SAM" id="Phobius"/>
    </source>
</evidence>
<accession>A0A7W3FLI4</accession>
<dbReference type="InterPro" id="IPR036259">
    <property type="entry name" value="MFS_trans_sf"/>
</dbReference>
<proteinExistence type="predicted"/>
<feature type="transmembrane region" description="Helical" evidence="8">
    <location>
        <begin position="348"/>
        <end position="369"/>
    </location>
</feature>
<evidence type="ECO:0000256" key="5">
    <source>
        <dbReference type="ARBA" id="ARBA00022847"/>
    </source>
</evidence>
<feature type="transmembrane region" description="Helical" evidence="8">
    <location>
        <begin position="223"/>
        <end position="247"/>
    </location>
</feature>
<feature type="transmembrane region" description="Helical" evidence="8">
    <location>
        <begin position="289"/>
        <end position="308"/>
    </location>
</feature>
<feature type="transmembrane region" description="Helical" evidence="8">
    <location>
        <begin position="314"/>
        <end position="336"/>
    </location>
</feature>
<keyword evidence="7 8" id="KW-0472">Membrane</keyword>
<dbReference type="AlphaFoldDB" id="A0A7W3FLI4"/>
<dbReference type="PANTHER" id="PTHR43528:SF1">
    <property type="entry name" value="ALPHA-KETOGLUTARATE PERMEASE"/>
    <property type="match status" value="1"/>
</dbReference>
<evidence type="ECO:0000256" key="4">
    <source>
        <dbReference type="ARBA" id="ARBA00022692"/>
    </source>
</evidence>
<evidence type="ECO:0000313" key="11">
    <source>
        <dbReference type="Proteomes" id="UP000547058"/>
    </source>
</evidence>
<dbReference type="Proteomes" id="UP000547058">
    <property type="component" value="Unassembled WGS sequence"/>
</dbReference>
<dbReference type="GO" id="GO:0015293">
    <property type="term" value="F:symporter activity"/>
    <property type="evidence" value="ECO:0007669"/>
    <property type="project" value="UniProtKB-KW"/>
</dbReference>
<dbReference type="Pfam" id="PF00083">
    <property type="entry name" value="Sugar_tr"/>
    <property type="match status" value="1"/>
</dbReference>
<dbReference type="Pfam" id="PF07690">
    <property type="entry name" value="MFS_1"/>
    <property type="match status" value="1"/>
</dbReference>
<comment type="caution">
    <text evidence="10">The sequence shown here is derived from an EMBL/GenBank/DDBJ whole genome shotgun (WGS) entry which is preliminary data.</text>
</comment>
<dbReference type="EMBL" id="JACGXS010000003">
    <property type="protein sequence ID" value="MBA8681768.1"/>
    <property type="molecule type" value="Genomic_DNA"/>
</dbReference>
<feature type="transmembrane region" description="Helical" evidence="8">
    <location>
        <begin position="12"/>
        <end position="30"/>
    </location>
</feature>
<protein>
    <submittedName>
        <fullName evidence="10">MFS transporter</fullName>
    </submittedName>
</protein>
<dbReference type="Gene3D" id="1.20.1250.20">
    <property type="entry name" value="MFS general substrate transporter like domains"/>
    <property type="match status" value="2"/>
</dbReference>
<dbReference type="SUPFAM" id="SSF103473">
    <property type="entry name" value="MFS general substrate transporter"/>
    <property type="match status" value="1"/>
</dbReference>
<feature type="transmembrane region" description="Helical" evidence="8">
    <location>
        <begin position="381"/>
        <end position="401"/>
    </location>
</feature>
<dbReference type="InterPro" id="IPR020846">
    <property type="entry name" value="MFS_dom"/>
</dbReference>
<dbReference type="PROSITE" id="PS50850">
    <property type="entry name" value="MFS"/>
    <property type="match status" value="1"/>
</dbReference>
<feature type="transmembrane region" description="Helical" evidence="8">
    <location>
        <begin position="69"/>
        <end position="88"/>
    </location>
</feature>
<dbReference type="InterPro" id="IPR051084">
    <property type="entry name" value="H+-coupled_symporters"/>
</dbReference>
<keyword evidence="6 8" id="KW-1133">Transmembrane helix</keyword>
<keyword evidence="3" id="KW-1003">Cell membrane</keyword>
<reference evidence="10 11" key="1">
    <citation type="submission" date="2020-08" db="EMBL/GenBank/DDBJ databases">
        <title>Stenotrophomonas tumulicola JCM 30961.</title>
        <authorList>
            <person name="Deng Y."/>
        </authorList>
    </citation>
    <scope>NUCLEOTIDE SEQUENCE [LARGE SCALE GENOMIC DNA]</scope>
    <source>
        <strain evidence="10 11">JCM 30961</strain>
    </source>
</reference>
<evidence type="ECO:0000256" key="6">
    <source>
        <dbReference type="ARBA" id="ARBA00022989"/>
    </source>
</evidence>
<keyword evidence="2" id="KW-0813">Transport</keyword>
<feature type="transmembrane region" description="Helical" evidence="8">
    <location>
        <begin position="36"/>
        <end position="57"/>
    </location>
</feature>
<feature type="domain" description="Major facilitator superfamily (MFS) profile" evidence="9">
    <location>
        <begin position="1"/>
        <end position="405"/>
    </location>
</feature>
<feature type="transmembrane region" description="Helical" evidence="8">
    <location>
        <begin position="146"/>
        <end position="164"/>
    </location>
</feature>
<comment type="subcellular location">
    <subcellularLocation>
        <location evidence="1">Cell membrane</location>
        <topology evidence="1">Multi-pass membrane protein</topology>
    </subcellularLocation>
</comment>
<dbReference type="InterPro" id="IPR011701">
    <property type="entry name" value="MFS"/>
</dbReference>
<keyword evidence="5" id="KW-0769">Symport</keyword>
<evidence type="ECO:0000313" key="10">
    <source>
        <dbReference type="EMBL" id="MBA8681768.1"/>
    </source>
</evidence>
<gene>
    <name evidence="10" type="ORF">H4O11_08060</name>
</gene>
<evidence type="ECO:0000256" key="1">
    <source>
        <dbReference type="ARBA" id="ARBA00004651"/>
    </source>
</evidence>
<feature type="transmembrane region" description="Helical" evidence="8">
    <location>
        <begin position="259"/>
        <end position="277"/>
    </location>
</feature>
<evidence type="ECO:0000256" key="2">
    <source>
        <dbReference type="ARBA" id="ARBA00022448"/>
    </source>
</evidence>
<dbReference type="GO" id="GO:0005886">
    <property type="term" value="C:plasma membrane"/>
    <property type="evidence" value="ECO:0007669"/>
    <property type="project" value="UniProtKB-SubCell"/>
</dbReference>
<evidence type="ECO:0000259" key="9">
    <source>
        <dbReference type="PROSITE" id="PS50850"/>
    </source>
</evidence>
<feature type="transmembrane region" description="Helical" evidence="8">
    <location>
        <begin position="170"/>
        <end position="189"/>
    </location>
</feature>
<dbReference type="InterPro" id="IPR005828">
    <property type="entry name" value="MFS_sugar_transport-like"/>
</dbReference>
<name>A0A7W3FLI4_9GAMM</name>
<feature type="transmembrane region" description="Helical" evidence="8">
    <location>
        <begin position="100"/>
        <end position="125"/>
    </location>
</feature>
<keyword evidence="11" id="KW-1185">Reference proteome</keyword>
<dbReference type="PANTHER" id="PTHR43528">
    <property type="entry name" value="ALPHA-KETOGLUTARATE PERMEASE"/>
    <property type="match status" value="1"/>
</dbReference>
<evidence type="ECO:0000256" key="3">
    <source>
        <dbReference type="ARBA" id="ARBA00022475"/>
    </source>
</evidence>
<sequence>MLVAGLSTVVEWYDFTLYLYFASVLSRVFFGGGEQALLATLGGFAVSYLMRPLGALCFGHLGDRFGRRWMLLASMALMAAAMLATALLPTHAQAGASAGVLLLVLRCVMAFSVGGEYTGVVAYLLETAPLRRRGLVTSLASAASEVGALLAVALSALTVALLPQPSLDAWGWRIPFFVGAALAIVILLARSTMHESPEFERQQREGSVPSAPILQILRAHPGAVARTFAISALGSITYYVGITYVPAFLHANGRAEGEALWLSTLAAVAVIVVTPLCGALSDRIGRRPLLLVLTALSALLPLSMFAWMADTTAVGVVLAAAVLACVAGGISAVAASATAEQFPGEGRLSGLALGVTMATAVFGGATPWLAQWWVERSGWNAAPGAMIALVAVLVLPVLWTLPETRPPRP</sequence>
<organism evidence="10 11">
    <name type="scientific">Stenotrophomonas tumulicola</name>
    <dbReference type="NCBI Taxonomy" id="1685415"/>
    <lineage>
        <taxon>Bacteria</taxon>
        <taxon>Pseudomonadati</taxon>
        <taxon>Pseudomonadota</taxon>
        <taxon>Gammaproteobacteria</taxon>
        <taxon>Lysobacterales</taxon>
        <taxon>Lysobacteraceae</taxon>
        <taxon>Stenotrophomonas</taxon>
    </lineage>
</organism>